<proteinExistence type="predicted"/>
<dbReference type="EMBL" id="BARS01008115">
    <property type="protein sequence ID" value="GAF74181.1"/>
    <property type="molecule type" value="Genomic_DNA"/>
</dbReference>
<dbReference type="Gene3D" id="2.60.120.40">
    <property type="match status" value="1"/>
</dbReference>
<reference evidence="1" key="1">
    <citation type="journal article" date="2014" name="Front. Microbiol.">
        <title>High frequency of phylogenetically diverse reductive dehalogenase-homologous genes in deep subseafloor sedimentary metagenomes.</title>
        <authorList>
            <person name="Kawai M."/>
            <person name="Futagami T."/>
            <person name="Toyoda A."/>
            <person name="Takaki Y."/>
            <person name="Nishi S."/>
            <person name="Hori S."/>
            <person name="Arai W."/>
            <person name="Tsubouchi T."/>
            <person name="Morono Y."/>
            <person name="Uchiyama I."/>
            <person name="Ito T."/>
            <person name="Fujiyama A."/>
            <person name="Inagaki F."/>
            <person name="Takami H."/>
        </authorList>
    </citation>
    <scope>NUCLEOTIDE SEQUENCE</scope>
    <source>
        <strain evidence="1">Expedition CK06-06</strain>
    </source>
</reference>
<comment type="caution">
    <text evidence="1">The sequence shown here is derived from an EMBL/GenBank/DDBJ whole genome shotgun (WGS) entry which is preliminary data.</text>
</comment>
<sequence length="238" mass="25366">HTHDTYLQLIGGSMTGDITLVGDPTQPLHPATKQYVDGIQAGLHTIATEAPAGPNVGDVWVNPDAQDENAYLPLNGTVPMQGDLDMGGFDVVNTGSGTAADEYSAKMRLGSNWPLVSGNSIDWDVTIFDNGGMADLANNRFNIPKTGVYLITLAVFFQGNPSGDQSYFQVRRNGGNGEFPIIRRNWSTGFITSGPDFSSMIMKLNAGDFIDVTFTGTANSAQLRSGSQVGSHFAIAKM</sequence>
<name>X0SGC7_9ZZZZ</name>
<accession>X0SGC7</accession>
<gene>
    <name evidence="1" type="ORF">S01H1_15546</name>
</gene>
<evidence type="ECO:0008006" key="2">
    <source>
        <dbReference type="Google" id="ProtNLM"/>
    </source>
</evidence>
<feature type="non-terminal residue" evidence="1">
    <location>
        <position position="1"/>
    </location>
</feature>
<dbReference type="AlphaFoldDB" id="X0SGC7"/>
<dbReference type="SUPFAM" id="SSF49842">
    <property type="entry name" value="TNF-like"/>
    <property type="match status" value="1"/>
</dbReference>
<organism evidence="1">
    <name type="scientific">marine sediment metagenome</name>
    <dbReference type="NCBI Taxonomy" id="412755"/>
    <lineage>
        <taxon>unclassified sequences</taxon>
        <taxon>metagenomes</taxon>
        <taxon>ecological metagenomes</taxon>
    </lineage>
</organism>
<evidence type="ECO:0000313" key="1">
    <source>
        <dbReference type="EMBL" id="GAF74181.1"/>
    </source>
</evidence>
<dbReference type="InterPro" id="IPR008983">
    <property type="entry name" value="Tumour_necrosis_fac-like_dom"/>
</dbReference>
<protein>
    <recommendedName>
        <fullName evidence="2">C1q domain-containing protein</fullName>
    </recommendedName>
</protein>